<name>A0ABW2DMZ5_9BACT</name>
<evidence type="ECO:0000313" key="1">
    <source>
        <dbReference type="EMBL" id="MFC6998039.1"/>
    </source>
</evidence>
<gene>
    <name evidence="1" type="ORF">ACFQHR_10410</name>
</gene>
<reference evidence="2" key="1">
    <citation type="journal article" date="2019" name="Int. J. Syst. Evol. Microbiol.">
        <title>The Global Catalogue of Microorganisms (GCM) 10K type strain sequencing project: providing services to taxonomists for standard genome sequencing and annotation.</title>
        <authorList>
            <consortium name="The Broad Institute Genomics Platform"/>
            <consortium name="The Broad Institute Genome Sequencing Center for Infectious Disease"/>
            <person name="Wu L."/>
            <person name="Ma J."/>
        </authorList>
    </citation>
    <scope>NUCLEOTIDE SEQUENCE [LARGE SCALE GENOMIC DNA]</scope>
    <source>
        <strain evidence="2">CGMCC 4.7393</strain>
    </source>
</reference>
<comment type="caution">
    <text evidence="1">The sequence shown here is derived from an EMBL/GenBank/DDBJ whole genome shotgun (WGS) entry which is preliminary data.</text>
</comment>
<organism evidence="1 2">
    <name type="scientific">Rufibacter roseus</name>
    <dbReference type="NCBI Taxonomy" id="1567108"/>
    <lineage>
        <taxon>Bacteria</taxon>
        <taxon>Pseudomonadati</taxon>
        <taxon>Bacteroidota</taxon>
        <taxon>Cytophagia</taxon>
        <taxon>Cytophagales</taxon>
        <taxon>Hymenobacteraceae</taxon>
        <taxon>Rufibacter</taxon>
    </lineage>
</organism>
<dbReference type="Proteomes" id="UP001596405">
    <property type="component" value="Unassembled WGS sequence"/>
</dbReference>
<dbReference type="RefSeq" id="WP_066621734.1">
    <property type="nucleotide sequence ID" value="NZ_JBHSYQ010000004.1"/>
</dbReference>
<proteinExistence type="predicted"/>
<evidence type="ECO:0000313" key="2">
    <source>
        <dbReference type="Proteomes" id="UP001596405"/>
    </source>
</evidence>
<keyword evidence="2" id="KW-1185">Reference proteome</keyword>
<protein>
    <submittedName>
        <fullName evidence="1">Uncharacterized protein</fullName>
    </submittedName>
</protein>
<accession>A0ABW2DMZ5</accession>
<sequence length="73" mass="8514">MTTPKSPLEQALEELRNEYPTLDPAQYHYNWLKIGVLKGLEMAKRQAAVKGYQGLDGHPYMEEYEQEKENDLD</sequence>
<dbReference type="EMBL" id="JBHSYQ010000004">
    <property type="protein sequence ID" value="MFC6998039.1"/>
    <property type="molecule type" value="Genomic_DNA"/>
</dbReference>